<keyword evidence="2" id="KW-1185">Reference proteome</keyword>
<dbReference type="EMBL" id="CP001814">
    <property type="protein sequence ID" value="ACZ83136.1"/>
    <property type="molecule type" value="Genomic_DNA"/>
</dbReference>
<dbReference type="AlphaFoldDB" id="D2AXF6"/>
<evidence type="ECO:0000313" key="2">
    <source>
        <dbReference type="Proteomes" id="UP000002029"/>
    </source>
</evidence>
<reference evidence="1 2" key="1">
    <citation type="journal article" date="2010" name="Stand. Genomic Sci.">
        <title>Complete genome sequence of Streptosporangium roseum type strain (NI 9100).</title>
        <authorList>
            <person name="Nolan M."/>
            <person name="Sikorski J."/>
            <person name="Jando M."/>
            <person name="Lucas S."/>
            <person name="Lapidus A."/>
            <person name="Glavina Del Rio T."/>
            <person name="Chen F."/>
            <person name="Tice H."/>
            <person name="Pitluck S."/>
            <person name="Cheng J.F."/>
            <person name="Chertkov O."/>
            <person name="Sims D."/>
            <person name="Meincke L."/>
            <person name="Brettin T."/>
            <person name="Han C."/>
            <person name="Detter J.C."/>
            <person name="Bruce D."/>
            <person name="Goodwin L."/>
            <person name="Land M."/>
            <person name="Hauser L."/>
            <person name="Chang Y.J."/>
            <person name="Jeffries C.D."/>
            <person name="Ivanova N."/>
            <person name="Mavromatis K."/>
            <person name="Mikhailova N."/>
            <person name="Chen A."/>
            <person name="Palaniappan K."/>
            <person name="Chain P."/>
            <person name="Rohde M."/>
            <person name="Goker M."/>
            <person name="Bristow J."/>
            <person name="Eisen J.A."/>
            <person name="Markowitz V."/>
            <person name="Hugenholtz P."/>
            <person name="Kyrpides N.C."/>
            <person name="Klenk H.P."/>
        </authorList>
    </citation>
    <scope>NUCLEOTIDE SEQUENCE [LARGE SCALE GENOMIC DNA]</scope>
    <source>
        <strain evidence="2">ATCC 12428 / DSM 43021 / JCM 3005 / NI 9100</strain>
    </source>
</reference>
<dbReference type="STRING" id="479432.Sros_0080"/>
<evidence type="ECO:0000313" key="1">
    <source>
        <dbReference type="EMBL" id="ACZ83136.1"/>
    </source>
</evidence>
<organism evidence="1 2">
    <name type="scientific">Streptosporangium roseum (strain ATCC 12428 / DSM 43021 / JCM 3005 / KCTC 9067 / NCIMB 10171 / NRRL 2505 / NI 9100)</name>
    <dbReference type="NCBI Taxonomy" id="479432"/>
    <lineage>
        <taxon>Bacteria</taxon>
        <taxon>Bacillati</taxon>
        <taxon>Actinomycetota</taxon>
        <taxon>Actinomycetes</taxon>
        <taxon>Streptosporangiales</taxon>
        <taxon>Streptosporangiaceae</taxon>
        <taxon>Streptosporangium</taxon>
    </lineage>
</organism>
<dbReference type="HOGENOM" id="CLU_2884130_0_0_11"/>
<dbReference type="Proteomes" id="UP000002029">
    <property type="component" value="Chromosome"/>
</dbReference>
<sequence length="63" mass="6647">MRIGEDMPGLVVEVRGESGPGAGPECDHPVVPAIDAEVMPMKLEAVSDLARVGWPGLLMLRHG</sequence>
<name>D2AXF6_STRRD</name>
<gene>
    <name evidence="1" type="ordered locus">Sros_0080</name>
</gene>
<accession>D2AXF6</accession>
<proteinExistence type="predicted"/>
<protein>
    <submittedName>
        <fullName evidence="1">Uncharacterized protein</fullName>
    </submittedName>
</protein>
<dbReference type="KEGG" id="sro:Sros_0080"/>